<organism evidence="5 6">
    <name type="scientific">Nicrophorus vespilloides</name>
    <name type="common">Boreal carrion beetle</name>
    <dbReference type="NCBI Taxonomy" id="110193"/>
    <lineage>
        <taxon>Eukaryota</taxon>
        <taxon>Metazoa</taxon>
        <taxon>Ecdysozoa</taxon>
        <taxon>Arthropoda</taxon>
        <taxon>Hexapoda</taxon>
        <taxon>Insecta</taxon>
        <taxon>Pterygota</taxon>
        <taxon>Neoptera</taxon>
        <taxon>Endopterygota</taxon>
        <taxon>Coleoptera</taxon>
        <taxon>Polyphaga</taxon>
        <taxon>Staphyliniformia</taxon>
        <taxon>Silphidae</taxon>
        <taxon>Nicrophorinae</taxon>
        <taxon>Nicrophorus</taxon>
    </lineage>
</organism>
<evidence type="ECO:0000313" key="5">
    <source>
        <dbReference type="Proteomes" id="UP000695000"/>
    </source>
</evidence>
<reference evidence="6" key="1">
    <citation type="submission" date="2025-08" db="UniProtKB">
        <authorList>
            <consortium name="RefSeq"/>
        </authorList>
    </citation>
    <scope>IDENTIFICATION</scope>
    <source>
        <tissue evidence="6">Whole Larva</tissue>
    </source>
</reference>
<feature type="signal peptide" evidence="4">
    <location>
        <begin position="1"/>
        <end position="17"/>
    </location>
</feature>
<keyword evidence="5" id="KW-1185">Reference proteome</keyword>
<dbReference type="PRINTS" id="PR00947">
    <property type="entry name" value="CUTICLE"/>
</dbReference>
<gene>
    <name evidence="6" type="primary">LOC108556916</name>
</gene>
<dbReference type="PROSITE" id="PS51155">
    <property type="entry name" value="CHIT_BIND_RR_2"/>
    <property type="match status" value="1"/>
</dbReference>
<evidence type="ECO:0000313" key="6">
    <source>
        <dbReference type="RefSeq" id="XP_017768717.1"/>
    </source>
</evidence>
<dbReference type="InterPro" id="IPR051217">
    <property type="entry name" value="Insect_Cuticle_Struc_Prot"/>
</dbReference>
<dbReference type="PROSITE" id="PS00233">
    <property type="entry name" value="CHIT_BIND_RR_1"/>
    <property type="match status" value="1"/>
</dbReference>
<dbReference type="GeneID" id="108556916"/>
<dbReference type="Proteomes" id="UP000695000">
    <property type="component" value="Unplaced"/>
</dbReference>
<evidence type="ECO:0000256" key="4">
    <source>
        <dbReference type="SAM" id="SignalP"/>
    </source>
</evidence>
<feature type="region of interest" description="Disordered" evidence="3">
    <location>
        <begin position="115"/>
        <end position="134"/>
    </location>
</feature>
<dbReference type="Pfam" id="PF00379">
    <property type="entry name" value="Chitin_bind_4"/>
    <property type="match status" value="1"/>
</dbReference>
<evidence type="ECO:0000256" key="2">
    <source>
        <dbReference type="PROSITE-ProRule" id="PRU00497"/>
    </source>
</evidence>
<keyword evidence="1 2" id="KW-0193">Cuticle</keyword>
<feature type="chain" id="PRO_5046966486" evidence="4">
    <location>
        <begin position="18"/>
        <end position="134"/>
    </location>
</feature>
<name>A0ABM1M2B7_NICVS</name>
<evidence type="ECO:0000256" key="3">
    <source>
        <dbReference type="SAM" id="MobiDB-lite"/>
    </source>
</evidence>
<proteinExistence type="predicted"/>
<dbReference type="PANTHER" id="PTHR12236:SF95">
    <property type="entry name" value="CUTICULAR PROTEIN 76BD, ISOFORM C-RELATED"/>
    <property type="match status" value="1"/>
</dbReference>
<dbReference type="InterPro" id="IPR000618">
    <property type="entry name" value="Insect_cuticle"/>
</dbReference>
<evidence type="ECO:0000256" key="1">
    <source>
        <dbReference type="ARBA" id="ARBA00022460"/>
    </source>
</evidence>
<dbReference type="InterPro" id="IPR031311">
    <property type="entry name" value="CHIT_BIND_RR_consensus"/>
</dbReference>
<dbReference type="PANTHER" id="PTHR12236">
    <property type="entry name" value="STRUCTURAL CONTITUENT OF CUTICLE"/>
    <property type="match status" value="1"/>
</dbReference>
<feature type="compositionally biased region" description="Basic and acidic residues" evidence="3">
    <location>
        <begin position="120"/>
        <end position="134"/>
    </location>
</feature>
<keyword evidence="4" id="KW-0732">Signal</keyword>
<protein>
    <submittedName>
        <fullName evidence="6">Cuticle protein 8-like</fullName>
    </submittedName>
</protein>
<accession>A0ABM1M2B7</accession>
<dbReference type="RefSeq" id="XP_017768717.1">
    <property type="nucleotide sequence ID" value="XM_017913228.1"/>
</dbReference>
<sequence>MFSQILILGAVVAFVAAIPTEHASSYASVERHDTPIIADHEHHHHDDHEEHYPDAHPKYVFKYGVKDDHTGDHKTQEEIRDGDKVKGEYTVVQPDGIIRKVEYFADHHNGFNAQVSYSGHSEHHPVAETQEYHH</sequence>